<protein>
    <recommendedName>
        <fullName evidence="6">Phospholipid/glycerol acyltransferase domain-containing protein</fullName>
    </recommendedName>
</protein>
<organism evidence="7 8">
    <name type="scientific">Cimex lectularius</name>
    <name type="common">Bed bug</name>
    <name type="synonym">Acanthia lectularia</name>
    <dbReference type="NCBI Taxonomy" id="79782"/>
    <lineage>
        <taxon>Eukaryota</taxon>
        <taxon>Metazoa</taxon>
        <taxon>Ecdysozoa</taxon>
        <taxon>Arthropoda</taxon>
        <taxon>Hexapoda</taxon>
        <taxon>Insecta</taxon>
        <taxon>Pterygota</taxon>
        <taxon>Neoptera</taxon>
        <taxon>Paraneoptera</taxon>
        <taxon>Hemiptera</taxon>
        <taxon>Heteroptera</taxon>
        <taxon>Panheteroptera</taxon>
        <taxon>Cimicomorpha</taxon>
        <taxon>Cimicidae</taxon>
        <taxon>Cimex</taxon>
    </lineage>
</organism>
<evidence type="ECO:0000313" key="7">
    <source>
        <dbReference type="EnsemblMetazoa" id="XP_014253146.1"/>
    </source>
</evidence>
<dbReference type="PANTHER" id="PTHR12563:SF23">
    <property type="entry name" value="BCDNA.GH07066"/>
    <property type="match status" value="1"/>
</dbReference>
<keyword evidence="8" id="KW-1185">Reference proteome</keyword>
<dbReference type="PANTHER" id="PTHR12563">
    <property type="entry name" value="GLYCEROL-3-PHOSPHATE ACYLTRANSFERASE"/>
    <property type="match status" value="1"/>
</dbReference>
<keyword evidence="3" id="KW-0808">Transferase</keyword>
<proteinExistence type="inferred from homology"/>
<dbReference type="CDD" id="cd07993">
    <property type="entry name" value="LPLAT_DHAPAT-like"/>
    <property type="match status" value="1"/>
</dbReference>
<sequence>MASVVLTQYVPLLFSQMNSSMDIMWPKLETALTTTIHSASYVQITVIAAFFYWLLHARIRAMVDVMSAKLYEVCSSPYEGSSGNGVKQSSSSLHHQLTQYQLRKRENVMKSKNSAINSYENALFETKESIWNGVTQTERRPVVGLSCQSCTPTSRKNLPEQENLPIVNVLRLDDYKRSYSFLNGTFATIFHCLTFKHYNFPYIFGTVLEDSNVKESITAAAKVIASELGCTDERGLSLIIERQRKRAEKILSLMHSKLSNFVIRISSWVFYKTLPLLFKSVSIPEGQLHMLKKAAASGLPLIFLPLHKSHIDYIAVTFTLCNNNIRSPLVAAGENLRIPIFGRILQGLGAFYIKRRIDPVSGKKDKVYRAILQTYMTQCLQAGHYFEFFIEGGRTRTGKPCNPKGGLLSVFVDAYLNGLLEDALLVPVSVNYEKIVEGSFVREQTGDEKQPESFMTAIKGIYKALTSHYGIVRVDINQPFSLHELVRSFQGKIRTSGGSLHVVPSSASLYGTDIVIEEQRQLVDSIARHIIYDCSQSTAVMSTNALAFLLLNIHRKGVTLADLTYSLDKLRDELISTGKDMGFTGESKDVLEHAIELLGPGLIQREKTADGDVFIKPVTLLPNIIELAYYNNTLLPHFALEGIIGRTLLYLSANSPTEMISFDKIIDCSIYLCEILQFEFIFTKTCQSLNDAIFDTMDVFTLNEIVTSLQSTKSTSQSGARLPRSLDIIDDDEDEDFIPASPFYKVNRSEPKLKYYGALLRPILDTYFCVFSHLQMLIGKQVVEKELIKEILNIIRRQLSLGVLTCGESLSTETIKNCLKLLEKWHILDCINVSGTKLYYLNKNFNTEVSLESVVDRVERYRQGDVEN</sequence>
<dbReference type="GO" id="GO:0031966">
    <property type="term" value="C:mitochondrial membrane"/>
    <property type="evidence" value="ECO:0007669"/>
    <property type="project" value="TreeGrafter"/>
</dbReference>
<keyword evidence="4" id="KW-0472">Membrane</keyword>
<dbReference type="OMA" id="AQQRYIC"/>
<dbReference type="OrthoDB" id="5962536at2759"/>
<dbReference type="SUPFAM" id="SSF69593">
    <property type="entry name" value="Glycerol-3-phosphate (1)-acyltransferase"/>
    <property type="match status" value="1"/>
</dbReference>
<dbReference type="GO" id="GO:0006631">
    <property type="term" value="P:fatty acid metabolic process"/>
    <property type="evidence" value="ECO:0007669"/>
    <property type="project" value="TreeGrafter"/>
</dbReference>
<evidence type="ECO:0000256" key="4">
    <source>
        <dbReference type="ARBA" id="ARBA00023136"/>
    </source>
</evidence>
<evidence type="ECO:0000256" key="3">
    <source>
        <dbReference type="ARBA" id="ARBA00022679"/>
    </source>
</evidence>
<dbReference type="GO" id="GO:0008654">
    <property type="term" value="P:phospholipid biosynthetic process"/>
    <property type="evidence" value="ECO:0007669"/>
    <property type="project" value="TreeGrafter"/>
</dbReference>
<keyword evidence="5" id="KW-0012">Acyltransferase</keyword>
<evidence type="ECO:0000256" key="5">
    <source>
        <dbReference type="ARBA" id="ARBA00023315"/>
    </source>
</evidence>
<reference evidence="7" key="1">
    <citation type="submission" date="2022-01" db="UniProtKB">
        <authorList>
            <consortium name="EnsemblMetazoa"/>
        </authorList>
    </citation>
    <scope>IDENTIFICATION</scope>
</reference>
<dbReference type="Pfam" id="PF01553">
    <property type="entry name" value="Acyltransferase"/>
    <property type="match status" value="1"/>
</dbReference>
<evidence type="ECO:0000256" key="2">
    <source>
        <dbReference type="ARBA" id="ARBA00007937"/>
    </source>
</evidence>
<dbReference type="Pfam" id="PF19277">
    <property type="entry name" value="GPAT_C"/>
    <property type="match status" value="1"/>
</dbReference>
<comment type="subcellular location">
    <subcellularLocation>
        <location evidence="1">Membrane</location>
    </subcellularLocation>
</comment>
<dbReference type="AlphaFoldDB" id="A0A8I6RYD6"/>
<evidence type="ECO:0000259" key="6">
    <source>
        <dbReference type="SMART" id="SM00563"/>
    </source>
</evidence>
<dbReference type="RefSeq" id="XP_014253146.1">
    <property type="nucleotide sequence ID" value="XM_014397660.2"/>
</dbReference>
<name>A0A8I6RYD6_CIMLE</name>
<feature type="domain" description="Phospholipid/glycerol acyltransferase" evidence="6">
    <location>
        <begin position="301"/>
        <end position="433"/>
    </location>
</feature>
<dbReference type="Proteomes" id="UP000494040">
    <property type="component" value="Unassembled WGS sequence"/>
</dbReference>
<evidence type="ECO:0000256" key="1">
    <source>
        <dbReference type="ARBA" id="ARBA00004370"/>
    </source>
</evidence>
<dbReference type="GeneID" id="106668685"/>
<dbReference type="InterPro" id="IPR045520">
    <property type="entry name" value="GPAT/DHAPAT_C"/>
</dbReference>
<evidence type="ECO:0000313" key="8">
    <source>
        <dbReference type="Proteomes" id="UP000494040"/>
    </source>
</evidence>
<dbReference type="GO" id="GO:0004366">
    <property type="term" value="F:glycerol-3-phosphate O-acyltransferase activity"/>
    <property type="evidence" value="ECO:0007669"/>
    <property type="project" value="TreeGrafter"/>
</dbReference>
<dbReference type="EnsemblMetazoa" id="XM_014397660.2">
    <property type="protein sequence ID" value="XP_014253146.1"/>
    <property type="gene ID" value="LOC106668685"/>
</dbReference>
<dbReference type="GO" id="GO:0006072">
    <property type="term" value="P:glycerol-3-phosphate metabolic process"/>
    <property type="evidence" value="ECO:0007669"/>
    <property type="project" value="TreeGrafter"/>
</dbReference>
<dbReference type="InterPro" id="IPR041728">
    <property type="entry name" value="GPAT/DHAPAT_LPLAT"/>
</dbReference>
<accession>A0A8I6RYD6</accession>
<dbReference type="KEGG" id="clec:106668685"/>
<dbReference type="SMART" id="SM00563">
    <property type="entry name" value="PlsC"/>
    <property type="match status" value="1"/>
</dbReference>
<dbReference type="CTD" id="43350"/>
<comment type="similarity">
    <text evidence="2">Belongs to the GPAT/DAPAT family.</text>
</comment>
<dbReference type="InterPro" id="IPR002123">
    <property type="entry name" value="Plipid/glycerol_acylTrfase"/>
</dbReference>
<dbReference type="GO" id="GO:0019432">
    <property type="term" value="P:triglyceride biosynthetic process"/>
    <property type="evidence" value="ECO:0007669"/>
    <property type="project" value="TreeGrafter"/>
</dbReference>
<dbReference type="InterPro" id="IPR022284">
    <property type="entry name" value="GPAT/DHAPAT"/>
</dbReference>